<keyword evidence="2" id="KW-1185">Reference proteome</keyword>
<comment type="caution">
    <text evidence="1">The sequence shown here is derived from an EMBL/GenBank/DDBJ whole genome shotgun (WGS) entry which is preliminary data.</text>
</comment>
<proteinExistence type="predicted"/>
<dbReference type="Proteomes" id="UP001060085">
    <property type="component" value="Linkage Group LG03"/>
</dbReference>
<accession>A0ACC0BNC9</accession>
<gene>
    <name evidence="1" type="ORF">M9H77_14558</name>
</gene>
<evidence type="ECO:0000313" key="2">
    <source>
        <dbReference type="Proteomes" id="UP001060085"/>
    </source>
</evidence>
<organism evidence="1 2">
    <name type="scientific">Catharanthus roseus</name>
    <name type="common">Madagascar periwinkle</name>
    <name type="synonym">Vinca rosea</name>
    <dbReference type="NCBI Taxonomy" id="4058"/>
    <lineage>
        <taxon>Eukaryota</taxon>
        <taxon>Viridiplantae</taxon>
        <taxon>Streptophyta</taxon>
        <taxon>Embryophyta</taxon>
        <taxon>Tracheophyta</taxon>
        <taxon>Spermatophyta</taxon>
        <taxon>Magnoliopsida</taxon>
        <taxon>eudicotyledons</taxon>
        <taxon>Gunneridae</taxon>
        <taxon>Pentapetalae</taxon>
        <taxon>asterids</taxon>
        <taxon>lamiids</taxon>
        <taxon>Gentianales</taxon>
        <taxon>Apocynaceae</taxon>
        <taxon>Rauvolfioideae</taxon>
        <taxon>Vinceae</taxon>
        <taxon>Catharanthinae</taxon>
        <taxon>Catharanthus</taxon>
    </lineage>
</organism>
<name>A0ACC0BNC9_CATRO</name>
<evidence type="ECO:0000313" key="1">
    <source>
        <dbReference type="EMBL" id="KAI5674194.1"/>
    </source>
</evidence>
<sequence>MVTCANLHRRLCEIELCPRCGDEIEMKDFITPISIQHGAACIIWKLPPEGTYKVSVDGAYTTEKVRRGVVIRDYDGKVKALMVARLDGVVDAGHAEVMAIWYDFRLAKELLVSGIIVESDCLHLI</sequence>
<protein>
    <submittedName>
        <fullName evidence="1">Uncharacterized protein</fullName>
    </submittedName>
</protein>
<reference evidence="2" key="1">
    <citation type="journal article" date="2023" name="Nat. Plants">
        <title>Single-cell RNA sequencing provides a high-resolution roadmap for understanding the multicellular compartmentation of specialized metabolism.</title>
        <authorList>
            <person name="Sun S."/>
            <person name="Shen X."/>
            <person name="Li Y."/>
            <person name="Li Y."/>
            <person name="Wang S."/>
            <person name="Li R."/>
            <person name="Zhang H."/>
            <person name="Shen G."/>
            <person name="Guo B."/>
            <person name="Wei J."/>
            <person name="Xu J."/>
            <person name="St-Pierre B."/>
            <person name="Chen S."/>
            <person name="Sun C."/>
        </authorList>
    </citation>
    <scope>NUCLEOTIDE SEQUENCE [LARGE SCALE GENOMIC DNA]</scope>
</reference>
<dbReference type="EMBL" id="CM044703">
    <property type="protein sequence ID" value="KAI5674194.1"/>
    <property type="molecule type" value="Genomic_DNA"/>
</dbReference>